<organism evidence="7 8">
    <name type="scientific">Actinomadura physcomitrii</name>
    <dbReference type="NCBI Taxonomy" id="2650748"/>
    <lineage>
        <taxon>Bacteria</taxon>
        <taxon>Bacillati</taxon>
        <taxon>Actinomycetota</taxon>
        <taxon>Actinomycetes</taxon>
        <taxon>Streptosporangiales</taxon>
        <taxon>Thermomonosporaceae</taxon>
        <taxon>Actinomadura</taxon>
    </lineage>
</organism>
<dbReference type="PANTHER" id="PTHR30055">
    <property type="entry name" value="HTH-TYPE TRANSCRIPTIONAL REGULATOR RUTR"/>
    <property type="match status" value="1"/>
</dbReference>
<evidence type="ECO:0000259" key="6">
    <source>
        <dbReference type="PROSITE" id="PS50977"/>
    </source>
</evidence>
<dbReference type="InterPro" id="IPR050109">
    <property type="entry name" value="HTH-type_TetR-like_transc_reg"/>
</dbReference>
<dbReference type="EMBL" id="WBMS02000003">
    <property type="protein sequence ID" value="MVZ99741.1"/>
    <property type="molecule type" value="Genomic_DNA"/>
</dbReference>
<gene>
    <name evidence="7" type="ORF">F8568_004990</name>
</gene>
<evidence type="ECO:0000256" key="4">
    <source>
        <dbReference type="ARBA" id="ARBA00023163"/>
    </source>
</evidence>
<dbReference type="RefSeq" id="WP_151591837.1">
    <property type="nucleotide sequence ID" value="NZ_WBMS02000003.1"/>
</dbReference>
<keyword evidence="1" id="KW-0678">Repressor</keyword>
<evidence type="ECO:0000256" key="3">
    <source>
        <dbReference type="ARBA" id="ARBA00023125"/>
    </source>
</evidence>
<dbReference type="InterPro" id="IPR001647">
    <property type="entry name" value="HTH_TetR"/>
</dbReference>
<dbReference type="InterPro" id="IPR036271">
    <property type="entry name" value="Tet_transcr_reg_TetR-rel_C_sf"/>
</dbReference>
<reference evidence="7" key="1">
    <citation type="submission" date="2019-12" db="EMBL/GenBank/DDBJ databases">
        <title>Actinomadura physcomitrii sp. nov., a novel actinomycete isolated from moss [Physcomitrium sphaericum (Ludw) Fuernr].</title>
        <authorList>
            <person name="Zhuang X."/>
        </authorList>
    </citation>
    <scope>NUCLEOTIDE SEQUENCE [LARGE SCALE GENOMIC DNA]</scope>
    <source>
        <strain evidence="7">LD22</strain>
    </source>
</reference>
<sequence>MRRLVARNKAGAEPRVPLSRERVLRAAIRIADEGGIRALTMRRLAEEVGAEAMSLYYHVANKEEVLDGIADAVVEEINEVVGRLDAPSRGAGWKAAVRRRILSAREVLLRHPWAPGVFESRTAMGPAVLRYHDGLIGLMRDGGFSNDLCHHALHALGSRALGFTQELFDPGDAGGDDTAALAGMAADLPHLVGMFMEVAHDDPDSTLGWCDDQFEFEFGLDVILDGLDRLRETG</sequence>
<proteinExistence type="predicted"/>
<evidence type="ECO:0000256" key="5">
    <source>
        <dbReference type="PROSITE-ProRule" id="PRU00335"/>
    </source>
</evidence>
<protein>
    <submittedName>
        <fullName evidence="7">TetR family transcriptional regulator</fullName>
    </submittedName>
</protein>
<dbReference type="GO" id="GO:0003700">
    <property type="term" value="F:DNA-binding transcription factor activity"/>
    <property type="evidence" value="ECO:0007669"/>
    <property type="project" value="TreeGrafter"/>
</dbReference>
<dbReference type="Pfam" id="PF02909">
    <property type="entry name" value="TetR_C_1"/>
    <property type="match status" value="1"/>
</dbReference>
<evidence type="ECO:0000313" key="8">
    <source>
        <dbReference type="Proteomes" id="UP000462055"/>
    </source>
</evidence>
<feature type="domain" description="HTH tetR-type" evidence="6">
    <location>
        <begin position="17"/>
        <end position="77"/>
    </location>
</feature>
<dbReference type="PANTHER" id="PTHR30055:SF151">
    <property type="entry name" value="TRANSCRIPTIONAL REGULATORY PROTEIN"/>
    <property type="match status" value="1"/>
</dbReference>
<dbReference type="SUPFAM" id="SSF46689">
    <property type="entry name" value="Homeodomain-like"/>
    <property type="match status" value="1"/>
</dbReference>
<keyword evidence="4" id="KW-0804">Transcription</keyword>
<name>A0A6I4M2T7_9ACTN</name>
<accession>A0A6I4M2T7</accession>
<dbReference type="PRINTS" id="PR00400">
    <property type="entry name" value="TETREPRESSOR"/>
</dbReference>
<evidence type="ECO:0000256" key="2">
    <source>
        <dbReference type="ARBA" id="ARBA00023015"/>
    </source>
</evidence>
<dbReference type="Gene3D" id="1.10.357.10">
    <property type="entry name" value="Tetracycline Repressor, domain 2"/>
    <property type="match status" value="1"/>
</dbReference>
<dbReference type="AlphaFoldDB" id="A0A6I4M2T7"/>
<dbReference type="SUPFAM" id="SSF48498">
    <property type="entry name" value="Tetracyclin repressor-like, C-terminal domain"/>
    <property type="match status" value="1"/>
</dbReference>
<dbReference type="InterPro" id="IPR004111">
    <property type="entry name" value="Repressor_TetR_C"/>
</dbReference>
<dbReference type="PRINTS" id="PR00455">
    <property type="entry name" value="HTHTETR"/>
</dbReference>
<dbReference type="PROSITE" id="PS50977">
    <property type="entry name" value="HTH_TETR_2"/>
    <property type="match status" value="1"/>
</dbReference>
<dbReference type="Proteomes" id="UP000462055">
    <property type="component" value="Unassembled WGS sequence"/>
</dbReference>
<keyword evidence="8" id="KW-1185">Reference proteome</keyword>
<dbReference type="GO" id="GO:0045892">
    <property type="term" value="P:negative regulation of DNA-templated transcription"/>
    <property type="evidence" value="ECO:0007669"/>
    <property type="project" value="InterPro"/>
</dbReference>
<dbReference type="GO" id="GO:0046677">
    <property type="term" value="P:response to antibiotic"/>
    <property type="evidence" value="ECO:0007669"/>
    <property type="project" value="InterPro"/>
</dbReference>
<dbReference type="GO" id="GO:0000976">
    <property type="term" value="F:transcription cis-regulatory region binding"/>
    <property type="evidence" value="ECO:0007669"/>
    <property type="project" value="TreeGrafter"/>
</dbReference>
<evidence type="ECO:0000313" key="7">
    <source>
        <dbReference type="EMBL" id="MVZ99741.1"/>
    </source>
</evidence>
<keyword evidence="2" id="KW-0805">Transcription regulation</keyword>
<dbReference type="InterPro" id="IPR009057">
    <property type="entry name" value="Homeodomain-like_sf"/>
</dbReference>
<dbReference type="Gene3D" id="1.10.10.60">
    <property type="entry name" value="Homeodomain-like"/>
    <property type="match status" value="1"/>
</dbReference>
<comment type="caution">
    <text evidence="7">The sequence shown here is derived from an EMBL/GenBank/DDBJ whole genome shotgun (WGS) entry which is preliminary data.</text>
</comment>
<evidence type="ECO:0000256" key="1">
    <source>
        <dbReference type="ARBA" id="ARBA00022491"/>
    </source>
</evidence>
<dbReference type="Pfam" id="PF00440">
    <property type="entry name" value="TetR_N"/>
    <property type="match status" value="1"/>
</dbReference>
<keyword evidence="3 5" id="KW-0238">DNA-binding</keyword>
<feature type="DNA-binding region" description="H-T-H motif" evidence="5">
    <location>
        <begin position="40"/>
        <end position="59"/>
    </location>
</feature>
<dbReference type="InterPro" id="IPR003012">
    <property type="entry name" value="Tet_transcr_reg_TetR"/>
</dbReference>